<reference evidence="2 3" key="1">
    <citation type="submission" date="2016-10" db="EMBL/GenBank/DDBJ databases">
        <authorList>
            <person name="de Groot N.N."/>
        </authorList>
    </citation>
    <scope>NUCLEOTIDE SEQUENCE [LARGE SCALE GENOMIC DNA]</scope>
    <source>
        <strain evidence="2 3">ASO4-2</strain>
    </source>
</reference>
<protein>
    <submittedName>
        <fullName evidence="2">Uncharacterized ACR, YkgG family COG1556</fullName>
    </submittedName>
</protein>
<sequence length="217" mass="24287">MNDFLDSFWQKRLKKVQDNLEDNNFDVYQAKNKAEARDIVLNSILAAVKPVHVAWGGSVTLNEAGILDALKQRKGLKMLDPSDPSISKEEKLERRRQALLSDLYLTGTNALTESGQLINLDMYGNRVAALAFGPRHVIVLVGRNKLCVDVEEAMLRVKGYVAPANATRLKMKTPCVKTAFCEDCKSPERICNVWTITEKSFPKGRIKVVLINEDLGL</sequence>
<dbReference type="Proteomes" id="UP000198771">
    <property type="component" value="Unassembled WGS sequence"/>
</dbReference>
<dbReference type="RefSeq" id="WP_092120182.1">
    <property type="nucleotide sequence ID" value="NZ_FMXO01000009.1"/>
</dbReference>
<dbReference type="Gene3D" id="3.40.50.10420">
    <property type="entry name" value="NagB/RpiA/CoA transferase-like"/>
    <property type="match status" value="1"/>
</dbReference>
<dbReference type="AlphaFoldDB" id="A0A1G6CVI3"/>
<dbReference type="InterPro" id="IPR009501">
    <property type="entry name" value="UCP020269"/>
</dbReference>
<dbReference type="PIRSF" id="PIRSF020269">
    <property type="entry name" value="DUF1121"/>
    <property type="match status" value="1"/>
</dbReference>
<dbReference type="EMBL" id="FMXO01000009">
    <property type="protein sequence ID" value="SDB36886.1"/>
    <property type="molecule type" value="Genomic_DNA"/>
</dbReference>
<dbReference type="OrthoDB" id="9809147at2"/>
<evidence type="ECO:0000259" key="1">
    <source>
        <dbReference type="Pfam" id="PF02589"/>
    </source>
</evidence>
<keyword evidence="3" id="KW-1185">Reference proteome</keyword>
<dbReference type="InterPro" id="IPR024185">
    <property type="entry name" value="FTHF_cligase-like_sf"/>
</dbReference>
<dbReference type="InterPro" id="IPR003741">
    <property type="entry name" value="LUD_dom"/>
</dbReference>
<accession>A0A1G6CVI3</accession>
<dbReference type="Pfam" id="PF02589">
    <property type="entry name" value="LUD_dom"/>
    <property type="match status" value="1"/>
</dbReference>
<evidence type="ECO:0000313" key="2">
    <source>
        <dbReference type="EMBL" id="SDB36886.1"/>
    </source>
</evidence>
<feature type="domain" description="LUD" evidence="1">
    <location>
        <begin position="13"/>
        <end position="211"/>
    </location>
</feature>
<name>A0A1G6CVI3_9BACT</name>
<proteinExistence type="predicted"/>
<evidence type="ECO:0000313" key="3">
    <source>
        <dbReference type="Proteomes" id="UP000198771"/>
    </source>
</evidence>
<gene>
    <name evidence="2" type="ORF">SAMN05660653_01756</name>
</gene>
<dbReference type="STRING" id="617002.SAMN05660653_01756"/>
<dbReference type="PANTHER" id="PTHR36179:SF2">
    <property type="entry name" value="LUD DOMAIN-CONTAINING PROTEIN"/>
    <property type="match status" value="1"/>
</dbReference>
<organism evidence="2 3">
    <name type="scientific">Desulfonatronum thiosulfatophilum</name>
    <dbReference type="NCBI Taxonomy" id="617002"/>
    <lineage>
        <taxon>Bacteria</taxon>
        <taxon>Pseudomonadati</taxon>
        <taxon>Thermodesulfobacteriota</taxon>
        <taxon>Desulfovibrionia</taxon>
        <taxon>Desulfovibrionales</taxon>
        <taxon>Desulfonatronaceae</taxon>
        <taxon>Desulfonatronum</taxon>
    </lineage>
</organism>
<dbReference type="PANTHER" id="PTHR36179">
    <property type="entry name" value="LUD_DOM DOMAIN-CONTAINING PROTEIN"/>
    <property type="match status" value="1"/>
</dbReference>